<comment type="subcellular location">
    <subcellularLocation>
        <location evidence="1">Cell outer membrane</location>
    </subcellularLocation>
</comment>
<sequence length="498" mass="55998">MMKHSYKSKLVLALLGFLFLNSLHSQEKRLKRPSGRVGIHSVDTFVRESFDLYDKVYIYDNYAQEGKPLEEDDYEALIDTVEDAQSVLSSAPDAVVDIKGASILKQGKATLQMNRAKKALKYSIKTAKKLLSEKNGKDGETKTEDDIAKNSTGNTNSSLEQENNVTNELEIYSTFDFVPGDKILMTDDFSLDNMGDFPSKWNTNGTGELAMINNEKWFKLAGKSIYIPDLPSNLPKDYTVEFDMLTVVDKKTSSQAKLEIWLEDNNMFNPSKNMAMVEIPLCLFISIGFIVDNKIDGNRVIRNTVEKDIRNILLQKNHVSIAVNGKRFRMWINENKVVDVPRLVPDNIVSFKLHPRNIRDGIDNVFINNIKIAQGGLDLRNQLLENGRFSTTGILFNSGSDQIKPESFGVLKQVAETLQQEATLNLKIIGHTDADGNDSLNLTLSEKRASSVKNALITQFNIQSNRLQTEGKGETEPVDNNTTTEGKTNNRRVEFVKI</sequence>
<feature type="compositionally biased region" description="Polar residues" evidence="5">
    <location>
        <begin position="478"/>
        <end position="487"/>
    </location>
</feature>
<dbReference type="InterPro" id="IPR036737">
    <property type="entry name" value="OmpA-like_sf"/>
</dbReference>
<keyword evidence="3" id="KW-0998">Cell outer membrane</keyword>
<dbReference type="PROSITE" id="PS51123">
    <property type="entry name" value="OMPA_2"/>
    <property type="match status" value="1"/>
</dbReference>
<dbReference type="Gene3D" id="3.30.1330.60">
    <property type="entry name" value="OmpA-like domain"/>
    <property type="match status" value="1"/>
</dbReference>
<dbReference type="Proteomes" id="UP000443153">
    <property type="component" value="Unassembled WGS sequence"/>
</dbReference>
<protein>
    <submittedName>
        <fullName evidence="7">OmpA family protein</fullName>
    </submittedName>
</protein>
<evidence type="ECO:0000256" key="5">
    <source>
        <dbReference type="SAM" id="MobiDB-lite"/>
    </source>
</evidence>
<dbReference type="CDD" id="cd07185">
    <property type="entry name" value="OmpA_C-like"/>
    <property type="match status" value="1"/>
</dbReference>
<name>A0A6I2MJ47_9FLAO</name>
<evidence type="ECO:0000256" key="3">
    <source>
        <dbReference type="ARBA" id="ARBA00023237"/>
    </source>
</evidence>
<dbReference type="InterPro" id="IPR006690">
    <property type="entry name" value="OMPA-like_CS"/>
</dbReference>
<keyword evidence="8" id="KW-1185">Reference proteome</keyword>
<dbReference type="InterPro" id="IPR050330">
    <property type="entry name" value="Bact_OuterMem_StrucFunc"/>
</dbReference>
<dbReference type="AlphaFoldDB" id="A0A6I2MJ47"/>
<evidence type="ECO:0000313" key="8">
    <source>
        <dbReference type="Proteomes" id="UP000443153"/>
    </source>
</evidence>
<dbReference type="PRINTS" id="PR01021">
    <property type="entry name" value="OMPADOMAIN"/>
</dbReference>
<organism evidence="7 8">
    <name type="scientific">Maribacter luteus</name>
    <dbReference type="NCBI Taxonomy" id="2594478"/>
    <lineage>
        <taxon>Bacteria</taxon>
        <taxon>Pseudomonadati</taxon>
        <taxon>Bacteroidota</taxon>
        <taxon>Flavobacteriia</taxon>
        <taxon>Flavobacteriales</taxon>
        <taxon>Flavobacteriaceae</taxon>
        <taxon>Maribacter</taxon>
    </lineage>
</organism>
<keyword evidence="2 4" id="KW-0472">Membrane</keyword>
<dbReference type="SUPFAM" id="SSF103088">
    <property type="entry name" value="OmpA-like"/>
    <property type="match status" value="1"/>
</dbReference>
<reference evidence="7 8" key="1">
    <citation type="submission" date="2019-11" db="EMBL/GenBank/DDBJ databases">
        <title>Maribacter lutea sp. nov., a marine bacterium isolated from intertidal sand.</title>
        <authorList>
            <person name="Liu A."/>
        </authorList>
    </citation>
    <scope>NUCLEOTIDE SEQUENCE [LARGE SCALE GENOMIC DNA]</scope>
    <source>
        <strain evidence="7 8">RZ05</strain>
    </source>
</reference>
<dbReference type="PROSITE" id="PS01068">
    <property type="entry name" value="OMPA_1"/>
    <property type="match status" value="1"/>
</dbReference>
<dbReference type="EMBL" id="WKJH01000001">
    <property type="protein sequence ID" value="MRX62539.1"/>
    <property type="molecule type" value="Genomic_DNA"/>
</dbReference>
<accession>A0A6I2MJ47</accession>
<feature type="compositionally biased region" description="Basic and acidic residues" evidence="5">
    <location>
        <begin position="133"/>
        <end position="148"/>
    </location>
</feature>
<evidence type="ECO:0000256" key="1">
    <source>
        <dbReference type="ARBA" id="ARBA00004442"/>
    </source>
</evidence>
<gene>
    <name evidence="7" type="ORF">GJ691_00030</name>
</gene>
<dbReference type="InterPro" id="IPR006665">
    <property type="entry name" value="OmpA-like"/>
</dbReference>
<feature type="compositionally biased region" description="Polar residues" evidence="5">
    <location>
        <begin position="149"/>
        <end position="162"/>
    </location>
</feature>
<dbReference type="PANTHER" id="PTHR30329:SF21">
    <property type="entry name" value="LIPOPROTEIN YIAD-RELATED"/>
    <property type="match status" value="1"/>
</dbReference>
<evidence type="ECO:0000259" key="6">
    <source>
        <dbReference type="PROSITE" id="PS51123"/>
    </source>
</evidence>
<feature type="region of interest" description="Disordered" evidence="5">
    <location>
        <begin position="133"/>
        <end position="162"/>
    </location>
</feature>
<evidence type="ECO:0000256" key="2">
    <source>
        <dbReference type="ARBA" id="ARBA00023136"/>
    </source>
</evidence>
<evidence type="ECO:0000313" key="7">
    <source>
        <dbReference type="EMBL" id="MRX62539.1"/>
    </source>
</evidence>
<dbReference type="PANTHER" id="PTHR30329">
    <property type="entry name" value="STATOR ELEMENT OF FLAGELLAR MOTOR COMPLEX"/>
    <property type="match status" value="1"/>
</dbReference>
<dbReference type="Pfam" id="PF00691">
    <property type="entry name" value="OmpA"/>
    <property type="match status" value="1"/>
</dbReference>
<proteinExistence type="predicted"/>
<dbReference type="OrthoDB" id="9800869at2"/>
<feature type="region of interest" description="Disordered" evidence="5">
    <location>
        <begin position="467"/>
        <end position="489"/>
    </location>
</feature>
<comment type="caution">
    <text evidence="7">The sequence shown here is derived from an EMBL/GenBank/DDBJ whole genome shotgun (WGS) entry which is preliminary data.</text>
</comment>
<dbReference type="InterPro" id="IPR006664">
    <property type="entry name" value="OMP_bac"/>
</dbReference>
<evidence type="ECO:0000256" key="4">
    <source>
        <dbReference type="PROSITE-ProRule" id="PRU00473"/>
    </source>
</evidence>
<dbReference type="RefSeq" id="WP_154362516.1">
    <property type="nucleotide sequence ID" value="NZ_WKJH01000001.1"/>
</dbReference>
<dbReference type="GO" id="GO:0009279">
    <property type="term" value="C:cell outer membrane"/>
    <property type="evidence" value="ECO:0007669"/>
    <property type="project" value="UniProtKB-SubCell"/>
</dbReference>
<feature type="domain" description="OmpA-like" evidence="6">
    <location>
        <begin position="383"/>
        <end position="498"/>
    </location>
</feature>